<evidence type="ECO:0000313" key="10">
    <source>
        <dbReference type="EMBL" id="TQL95783.1"/>
    </source>
</evidence>
<feature type="transmembrane region" description="Helical" evidence="8">
    <location>
        <begin position="152"/>
        <end position="175"/>
    </location>
</feature>
<keyword evidence="5 8" id="KW-1133">Transmembrane helix</keyword>
<keyword evidence="11" id="KW-1185">Reference proteome</keyword>
<keyword evidence="4 8" id="KW-0812">Transmembrane</keyword>
<dbReference type="EMBL" id="VFOZ01000001">
    <property type="protein sequence ID" value="TQL95783.1"/>
    <property type="molecule type" value="Genomic_DNA"/>
</dbReference>
<feature type="transmembrane region" description="Helical" evidence="8">
    <location>
        <begin position="12"/>
        <end position="34"/>
    </location>
</feature>
<dbReference type="OrthoDB" id="5150004at2"/>
<dbReference type="SUPFAM" id="SSF103481">
    <property type="entry name" value="Multidrug resistance efflux transporter EmrE"/>
    <property type="match status" value="2"/>
</dbReference>
<proteinExistence type="inferred from homology"/>
<keyword evidence="6 8" id="KW-0472">Membrane</keyword>
<feature type="transmembrane region" description="Helical" evidence="8">
    <location>
        <begin position="40"/>
        <end position="56"/>
    </location>
</feature>
<dbReference type="InterPro" id="IPR037185">
    <property type="entry name" value="EmrE-like"/>
</dbReference>
<dbReference type="Proteomes" id="UP000316096">
    <property type="component" value="Unassembled WGS sequence"/>
</dbReference>
<feature type="transmembrane region" description="Helical" evidence="8">
    <location>
        <begin position="95"/>
        <end position="116"/>
    </location>
</feature>
<evidence type="ECO:0000256" key="2">
    <source>
        <dbReference type="ARBA" id="ARBA00007362"/>
    </source>
</evidence>
<evidence type="ECO:0000256" key="5">
    <source>
        <dbReference type="ARBA" id="ARBA00022989"/>
    </source>
</evidence>
<name>A0A543CFA2_9ACTN</name>
<evidence type="ECO:0000256" key="1">
    <source>
        <dbReference type="ARBA" id="ARBA00004651"/>
    </source>
</evidence>
<gene>
    <name evidence="10" type="ORF">FB559_1293</name>
</gene>
<comment type="similarity">
    <text evidence="2">Belongs to the EamA transporter family.</text>
</comment>
<feature type="domain" description="EamA" evidence="9">
    <location>
        <begin position="152"/>
        <end position="285"/>
    </location>
</feature>
<feature type="transmembrane region" description="Helical" evidence="8">
    <location>
        <begin position="269"/>
        <end position="287"/>
    </location>
</feature>
<evidence type="ECO:0000313" key="11">
    <source>
        <dbReference type="Proteomes" id="UP000316096"/>
    </source>
</evidence>
<dbReference type="InterPro" id="IPR050638">
    <property type="entry name" value="AA-Vitamin_Transporters"/>
</dbReference>
<organism evidence="10 11">
    <name type="scientific">Actinoallomurus bryophytorum</name>
    <dbReference type="NCBI Taxonomy" id="1490222"/>
    <lineage>
        <taxon>Bacteria</taxon>
        <taxon>Bacillati</taxon>
        <taxon>Actinomycetota</taxon>
        <taxon>Actinomycetes</taxon>
        <taxon>Streptosporangiales</taxon>
        <taxon>Thermomonosporaceae</taxon>
        <taxon>Actinoallomurus</taxon>
    </lineage>
</organism>
<reference evidence="10 11" key="1">
    <citation type="submission" date="2019-06" db="EMBL/GenBank/DDBJ databases">
        <title>Sequencing the genomes of 1000 actinobacteria strains.</title>
        <authorList>
            <person name="Klenk H.-P."/>
        </authorList>
    </citation>
    <scope>NUCLEOTIDE SEQUENCE [LARGE SCALE GENOMIC DNA]</scope>
    <source>
        <strain evidence="10 11">DSM 102200</strain>
    </source>
</reference>
<feature type="compositionally biased region" description="Basic and acidic residues" evidence="7">
    <location>
        <begin position="302"/>
        <end position="320"/>
    </location>
</feature>
<dbReference type="Pfam" id="PF00892">
    <property type="entry name" value="EamA"/>
    <property type="match status" value="2"/>
</dbReference>
<sequence length="338" mass="34279">MGQTTSIQGNTQAAVAMTVVGTLTAVSATISHYPVYGGQAVRYAVAAVILLFVAWLRDRGAPAVRGPLWQWPLIALLAATGLAGFNVCIVEGTRYTSPATIGTVVGSVPIVLAIAAPLMDGRRPARRTVAAATVVTAGAGVANGLGGGGLTGLLLALGALAGEVCFSLLAIPLLPRLGAVRVSAYSAAAAVPMLLAAGLVADGTGVVRPPTWGEAAGFAYLSLVVTAGAFILWYDALGRIGADRAGLFAGLIPVSAVVTTMVLGLRTPGMGELAGALLVGLGVVLGLTRSADRPLAVAAAAHHHDPAHDEAGNKDHTDHDHDHVYRRVIPKDPADQRI</sequence>
<keyword evidence="3" id="KW-1003">Cell membrane</keyword>
<dbReference type="InterPro" id="IPR000620">
    <property type="entry name" value="EamA_dom"/>
</dbReference>
<dbReference type="RefSeq" id="WP_141954268.1">
    <property type="nucleotide sequence ID" value="NZ_VFOZ01000001.1"/>
</dbReference>
<dbReference type="AlphaFoldDB" id="A0A543CFA2"/>
<evidence type="ECO:0000256" key="4">
    <source>
        <dbReference type="ARBA" id="ARBA00022692"/>
    </source>
</evidence>
<dbReference type="PANTHER" id="PTHR32322">
    <property type="entry name" value="INNER MEMBRANE TRANSPORTER"/>
    <property type="match status" value="1"/>
</dbReference>
<evidence type="ECO:0000259" key="9">
    <source>
        <dbReference type="Pfam" id="PF00892"/>
    </source>
</evidence>
<feature type="transmembrane region" description="Helical" evidence="8">
    <location>
        <begin position="128"/>
        <end position="146"/>
    </location>
</feature>
<dbReference type="PANTHER" id="PTHR32322:SF18">
    <property type="entry name" value="S-ADENOSYLMETHIONINE_S-ADENOSYLHOMOCYSTEINE TRANSPORTER"/>
    <property type="match status" value="1"/>
</dbReference>
<feature type="transmembrane region" description="Helical" evidence="8">
    <location>
        <begin position="182"/>
        <end position="200"/>
    </location>
</feature>
<feature type="region of interest" description="Disordered" evidence="7">
    <location>
        <begin position="298"/>
        <end position="320"/>
    </location>
</feature>
<protein>
    <submittedName>
        <fullName evidence="10">Drug/metabolite transporter (DMT)-like permease</fullName>
    </submittedName>
</protein>
<comment type="subcellular location">
    <subcellularLocation>
        <location evidence="1">Cell membrane</location>
        <topology evidence="1">Multi-pass membrane protein</topology>
    </subcellularLocation>
</comment>
<comment type="caution">
    <text evidence="10">The sequence shown here is derived from an EMBL/GenBank/DDBJ whole genome shotgun (WGS) entry which is preliminary data.</text>
</comment>
<evidence type="ECO:0000256" key="7">
    <source>
        <dbReference type="SAM" id="MobiDB-lite"/>
    </source>
</evidence>
<feature type="transmembrane region" description="Helical" evidence="8">
    <location>
        <begin position="245"/>
        <end position="263"/>
    </location>
</feature>
<feature type="domain" description="EamA" evidence="9">
    <location>
        <begin position="13"/>
        <end position="141"/>
    </location>
</feature>
<feature type="transmembrane region" description="Helical" evidence="8">
    <location>
        <begin position="68"/>
        <end position="89"/>
    </location>
</feature>
<dbReference type="GO" id="GO:0005886">
    <property type="term" value="C:plasma membrane"/>
    <property type="evidence" value="ECO:0007669"/>
    <property type="project" value="UniProtKB-SubCell"/>
</dbReference>
<evidence type="ECO:0000256" key="6">
    <source>
        <dbReference type="ARBA" id="ARBA00023136"/>
    </source>
</evidence>
<evidence type="ECO:0000256" key="8">
    <source>
        <dbReference type="SAM" id="Phobius"/>
    </source>
</evidence>
<accession>A0A543CFA2</accession>
<feature type="transmembrane region" description="Helical" evidence="8">
    <location>
        <begin position="212"/>
        <end position="233"/>
    </location>
</feature>
<evidence type="ECO:0000256" key="3">
    <source>
        <dbReference type="ARBA" id="ARBA00022475"/>
    </source>
</evidence>